<dbReference type="Proteomes" id="UP000218437">
    <property type="component" value="Chromosome"/>
</dbReference>
<dbReference type="KEGG" id="jsv:CNX70_15865"/>
<gene>
    <name evidence="1" type="ORF">CNX70_15865</name>
</gene>
<reference evidence="1 2" key="1">
    <citation type="submission" date="2017-09" db="EMBL/GenBank/DDBJ databases">
        <title>Complete genome sequence of Janthinobacterium svalbardensis PAMC 27463.</title>
        <authorList>
            <person name="Cho Y.-J."/>
            <person name="Cho A."/>
            <person name="Kim O.-S."/>
            <person name="Lee J.-I."/>
        </authorList>
    </citation>
    <scope>NUCLEOTIDE SEQUENCE [LARGE SCALE GENOMIC DNA]</scope>
    <source>
        <strain evidence="1 2">PAMC 27463</strain>
    </source>
</reference>
<keyword evidence="2" id="KW-1185">Reference proteome</keyword>
<organism evidence="1 2">
    <name type="scientific">Janthinobacterium svalbardensis</name>
    <dbReference type="NCBI Taxonomy" id="368607"/>
    <lineage>
        <taxon>Bacteria</taxon>
        <taxon>Pseudomonadati</taxon>
        <taxon>Pseudomonadota</taxon>
        <taxon>Betaproteobacteria</taxon>
        <taxon>Burkholderiales</taxon>
        <taxon>Oxalobacteraceae</taxon>
        <taxon>Janthinobacterium</taxon>
    </lineage>
</organism>
<proteinExistence type="predicted"/>
<dbReference type="RefSeq" id="WP_096235486.1">
    <property type="nucleotide sequence ID" value="NZ_CP023422.1"/>
</dbReference>
<name>A0A290WX52_9BURK</name>
<protein>
    <submittedName>
        <fullName evidence="1">Uncharacterized protein</fullName>
    </submittedName>
</protein>
<evidence type="ECO:0000313" key="1">
    <source>
        <dbReference type="EMBL" id="ATD61472.1"/>
    </source>
</evidence>
<dbReference type="AlphaFoldDB" id="A0A290WX52"/>
<sequence length="61" mass="6930">MQNQPKLFAFKLAEKEISTLPTPPTEWKVRTGVAVAGCSEVDRFQYRYSSTINSRDTGQFC</sequence>
<dbReference type="EMBL" id="CP023422">
    <property type="protein sequence ID" value="ATD61472.1"/>
    <property type="molecule type" value="Genomic_DNA"/>
</dbReference>
<accession>A0A290WX52</accession>
<evidence type="ECO:0000313" key="2">
    <source>
        <dbReference type="Proteomes" id="UP000218437"/>
    </source>
</evidence>